<dbReference type="InterPro" id="IPR036873">
    <property type="entry name" value="Rhodanese-like_dom_sf"/>
</dbReference>
<sequence>MQYSYALLDTRTHTQFEMVHFPEAVNVPTAQLMKQDPTQVIASLHGVPTDAIAAKRTFVICRRGVDSVKVTRWLVDHGIQNVFNVNGGYTEYAMEGGVDPTFPMY</sequence>
<evidence type="ECO:0000313" key="3">
    <source>
        <dbReference type="Proteomes" id="UP000760860"/>
    </source>
</evidence>
<dbReference type="SUPFAM" id="SSF52821">
    <property type="entry name" value="Rhodanese/Cell cycle control phosphatase"/>
    <property type="match status" value="1"/>
</dbReference>
<dbReference type="Proteomes" id="UP000760860">
    <property type="component" value="Unassembled WGS sequence"/>
</dbReference>
<reference evidence="2" key="1">
    <citation type="submission" date="2018-05" db="EMBL/GenBank/DDBJ databases">
        <title>Effector identification in a new, highly contiguous assembly of the strawberry crown rot pathogen Phytophthora cactorum.</title>
        <authorList>
            <person name="Armitage A.D."/>
            <person name="Nellist C.F."/>
            <person name="Bates H."/>
            <person name="Vickerstaff R.J."/>
            <person name="Harrison R.J."/>
        </authorList>
    </citation>
    <scope>NUCLEOTIDE SEQUENCE</scope>
    <source>
        <strain evidence="2">P421</strain>
    </source>
</reference>
<dbReference type="Gene3D" id="3.40.250.10">
    <property type="entry name" value="Rhodanese-like domain"/>
    <property type="match status" value="1"/>
</dbReference>
<dbReference type="PROSITE" id="PS50206">
    <property type="entry name" value="RHODANESE_3"/>
    <property type="match status" value="1"/>
</dbReference>
<dbReference type="VEuPathDB" id="FungiDB:PC110_g3240"/>
<evidence type="ECO:0000259" key="1">
    <source>
        <dbReference type="PROSITE" id="PS50206"/>
    </source>
</evidence>
<name>A0A8T1IXI7_9STRA</name>
<dbReference type="InterPro" id="IPR001763">
    <property type="entry name" value="Rhodanese-like_dom"/>
</dbReference>
<proteinExistence type="predicted"/>
<protein>
    <recommendedName>
        <fullName evidence="1">Rhodanese domain-containing protein</fullName>
    </recommendedName>
</protein>
<gene>
    <name evidence="2" type="ORF">PC129_g752</name>
</gene>
<comment type="caution">
    <text evidence="2">The sequence shown here is derived from an EMBL/GenBank/DDBJ whole genome shotgun (WGS) entry which is preliminary data.</text>
</comment>
<feature type="domain" description="Rhodanese" evidence="1">
    <location>
        <begin position="5"/>
        <end position="101"/>
    </location>
</feature>
<dbReference type="Pfam" id="PF00581">
    <property type="entry name" value="Rhodanese"/>
    <property type="match status" value="1"/>
</dbReference>
<dbReference type="SMART" id="SM00450">
    <property type="entry name" value="RHOD"/>
    <property type="match status" value="1"/>
</dbReference>
<accession>A0A8T1IXI7</accession>
<organism evidence="2 3">
    <name type="scientific">Phytophthora cactorum</name>
    <dbReference type="NCBI Taxonomy" id="29920"/>
    <lineage>
        <taxon>Eukaryota</taxon>
        <taxon>Sar</taxon>
        <taxon>Stramenopiles</taxon>
        <taxon>Oomycota</taxon>
        <taxon>Peronosporomycetes</taxon>
        <taxon>Peronosporales</taxon>
        <taxon>Peronosporaceae</taxon>
        <taxon>Phytophthora</taxon>
    </lineage>
</organism>
<evidence type="ECO:0000313" key="2">
    <source>
        <dbReference type="EMBL" id="KAG3228736.1"/>
    </source>
</evidence>
<dbReference type="EMBL" id="RCMV01000011">
    <property type="protein sequence ID" value="KAG3228736.1"/>
    <property type="molecule type" value="Genomic_DNA"/>
</dbReference>
<dbReference type="AlphaFoldDB" id="A0A8T1IXI7"/>